<evidence type="ECO:0000313" key="4">
    <source>
        <dbReference type="Proteomes" id="UP001152485"/>
    </source>
</evidence>
<keyword evidence="3" id="KW-1185">Reference proteome</keyword>
<organism evidence="1 3">
    <name type="scientific">Pseudoalteromonas holothuriae</name>
    <dbReference type="NCBI Taxonomy" id="2963714"/>
    <lineage>
        <taxon>Bacteria</taxon>
        <taxon>Pseudomonadati</taxon>
        <taxon>Pseudomonadota</taxon>
        <taxon>Gammaproteobacteria</taxon>
        <taxon>Alteromonadales</taxon>
        <taxon>Pseudoalteromonadaceae</taxon>
        <taxon>Pseudoalteromonas</taxon>
    </lineage>
</organism>
<dbReference type="Proteomes" id="UP001152485">
    <property type="component" value="Unassembled WGS sequence"/>
</dbReference>
<accession>A0A9W4VYD8</accession>
<evidence type="ECO:0000313" key="1">
    <source>
        <dbReference type="EMBL" id="CAH9063569.1"/>
    </source>
</evidence>
<comment type="caution">
    <text evidence="1">The sequence shown here is derived from an EMBL/GenBank/DDBJ whole genome shotgun (WGS) entry which is preliminary data.</text>
</comment>
<dbReference type="EMBL" id="CAMAPC010000015">
    <property type="protein sequence ID" value="CAH9063569.1"/>
    <property type="molecule type" value="Genomic_DNA"/>
</dbReference>
<gene>
    <name evidence="1" type="ORF">PSECIP111854_03250</name>
    <name evidence="2" type="ORF">PSECIP111951_03223</name>
</gene>
<dbReference type="Pfam" id="PF05258">
    <property type="entry name" value="DciA"/>
    <property type="match status" value="1"/>
</dbReference>
<protein>
    <recommendedName>
        <fullName evidence="5">DUF721 domain-containing protein</fullName>
    </recommendedName>
</protein>
<name>A0A9W4VYD8_9GAMM</name>
<proteinExistence type="predicted"/>
<dbReference type="Proteomes" id="UP001152467">
    <property type="component" value="Unassembled WGS sequence"/>
</dbReference>
<dbReference type="InterPro" id="IPR007922">
    <property type="entry name" value="DciA-like"/>
</dbReference>
<dbReference type="RefSeq" id="WP_261594517.1">
    <property type="nucleotide sequence ID" value="NZ_CAMAPC010000015.1"/>
</dbReference>
<reference evidence="1 4" key="1">
    <citation type="submission" date="2022-07" db="EMBL/GenBank/DDBJ databases">
        <authorList>
            <person name="Criscuolo A."/>
        </authorList>
    </citation>
    <scope>NUCLEOTIDE SEQUENCE</scope>
    <source>
        <strain evidence="4">CIP 111951</strain>
        <strain evidence="1">CIP111854</strain>
        <strain evidence="2">CIP111951</strain>
    </source>
</reference>
<evidence type="ECO:0000313" key="3">
    <source>
        <dbReference type="Proteomes" id="UP001152467"/>
    </source>
</evidence>
<sequence>MAKSRYDPKQLNELMGKWSNKLVNYTDKSKKMAELQQCLEKAIGPILSKKSRVANYRDGTLVIEAASATLATRLNYLKMEILSQFRKAGMIECSQVKITTNPEAQQRLATRQDKGKLQNTQTCNRVMSEQTAEQLKELASNAPPSLQAKLLKLAAHAHNIDKKNDA</sequence>
<evidence type="ECO:0008006" key="5">
    <source>
        <dbReference type="Google" id="ProtNLM"/>
    </source>
</evidence>
<dbReference type="AlphaFoldDB" id="A0A9W4VYD8"/>
<evidence type="ECO:0000313" key="2">
    <source>
        <dbReference type="EMBL" id="CAH9064806.1"/>
    </source>
</evidence>
<dbReference type="EMBL" id="CAMAPD010000018">
    <property type="protein sequence ID" value="CAH9064806.1"/>
    <property type="molecule type" value="Genomic_DNA"/>
</dbReference>